<dbReference type="Pfam" id="PF13413">
    <property type="entry name" value="HTH_25"/>
    <property type="match status" value="1"/>
</dbReference>
<dbReference type="Pfam" id="PF13464">
    <property type="entry name" value="RodZ_C"/>
    <property type="match status" value="1"/>
</dbReference>
<name>A0A7C9QW06_9PROT</name>
<dbReference type="Gene3D" id="1.10.260.40">
    <property type="entry name" value="lambda repressor-like DNA-binding domains"/>
    <property type="match status" value="1"/>
</dbReference>
<reference evidence="3 4" key="1">
    <citation type="submission" date="2020-02" db="EMBL/GenBank/DDBJ databases">
        <authorList>
            <person name="Dziuba M."/>
            <person name="Kuznetsov B."/>
            <person name="Mardanov A."/>
            <person name="Ravin N."/>
            <person name="Grouzdev D."/>
        </authorList>
    </citation>
    <scope>NUCLEOTIDE SEQUENCE [LARGE SCALE GENOMIC DNA]</scope>
    <source>
        <strain evidence="3 4">SpK</strain>
    </source>
</reference>
<accession>A0A7C9QW06</accession>
<feature type="compositionally biased region" description="Polar residues" evidence="1">
    <location>
        <begin position="251"/>
        <end position="265"/>
    </location>
</feature>
<proteinExistence type="predicted"/>
<gene>
    <name evidence="3" type="ORF">G4223_17785</name>
</gene>
<dbReference type="InterPro" id="IPR010982">
    <property type="entry name" value="Lambda_DNA-bd_dom_sf"/>
</dbReference>
<dbReference type="InterPro" id="IPR025194">
    <property type="entry name" value="RodZ-like_C"/>
</dbReference>
<feature type="domain" description="Cytoskeleton protein RodZ-like C-terminal" evidence="2">
    <location>
        <begin position="346"/>
        <end position="411"/>
    </location>
</feature>
<feature type="compositionally biased region" description="Pro residues" evidence="1">
    <location>
        <begin position="288"/>
        <end position="305"/>
    </location>
</feature>
<evidence type="ECO:0000259" key="2">
    <source>
        <dbReference type="Pfam" id="PF13464"/>
    </source>
</evidence>
<feature type="region of interest" description="Disordered" evidence="1">
    <location>
        <begin position="402"/>
        <end position="424"/>
    </location>
</feature>
<feature type="region of interest" description="Disordered" evidence="1">
    <location>
        <begin position="280"/>
        <end position="337"/>
    </location>
</feature>
<evidence type="ECO:0000313" key="3">
    <source>
        <dbReference type="EMBL" id="NFV81964.1"/>
    </source>
</evidence>
<organism evidence="3 4">
    <name type="scientific">Magnetospirillum aberrantis SpK</name>
    <dbReference type="NCBI Taxonomy" id="908842"/>
    <lineage>
        <taxon>Bacteria</taxon>
        <taxon>Pseudomonadati</taxon>
        <taxon>Pseudomonadota</taxon>
        <taxon>Alphaproteobacteria</taxon>
        <taxon>Rhodospirillales</taxon>
        <taxon>Rhodospirillaceae</taxon>
        <taxon>Magnetospirillum</taxon>
    </lineage>
</organism>
<feature type="compositionally biased region" description="Basic and acidic residues" evidence="1">
    <location>
        <begin position="198"/>
        <end position="224"/>
    </location>
</feature>
<dbReference type="Proteomes" id="UP000480684">
    <property type="component" value="Unassembled WGS sequence"/>
</dbReference>
<evidence type="ECO:0000256" key="1">
    <source>
        <dbReference type="SAM" id="MobiDB-lite"/>
    </source>
</evidence>
<dbReference type="PANTHER" id="PTHR34475">
    <property type="match status" value="1"/>
</dbReference>
<dbReference type="EMBL" id="JAAIYP010000044">
    <property type="protein sequence ID" value="NFV81964.1"/>
    <property type="molecule type" value="Genomic_DNA"/>
</dbReference>
<dbReference type="GO" id="GO:0003677">
    <property type="term" value="F:DNA binding"/>
    <property type="evidence" value="ECO:0007669"/>
    <property type="project" value="InterPro"/>
</dbReference>
<protein>
    <submittedName>
        <fullName evidence="3">Helix-turn-helix domain-containing protein</fullName>
    </submittedName>
</protein>
<dbReference type="PANTHER" id="PTHR34475:SF1">
    <property type="entry name" value="CYTOSKELETON PROTEIN RODZ"/>
    <property type="match status" value="1"/>
</dbReference>
<dbReference type="InterPro" id="IPR050400">
    <property type="entry name" value="Bact_Cytoskel_RodZ"/>
</dbReference>
<evidence type="ECO:0000313" key="4">
    <source>
        <dbReference type="Proteomes" id="UP000480684"/>
    </source>
</evidence>
<dbReference type="AlphaFoldDB" id="A0A7C9QW06"/>
<sequence length="424" mass="44116">MVATPPGSLLHKEPAVRFPHCLREGSLNVASNTQDNVNLAQGVPTVAVGQSLKTARELTGKGLGEVAQQLRIRQPFLEALEEGRHKDLPGGAYAIGFLRTYAEFLNLDGEEMVRRFRAEAAGDLNPRSELVFPSPVSEGRIPGGAVLFLGLLLAGVAYGAWYFLSSSGPDVAEMVPPLPDRLASALNRPATVTGDTAKPVEDAKAEESPAAEAKPEETADKDQPDPATPTAGNAAKDGEVVPPTEEDDTKAQQSAPVAATPSNAPSADIGKLEAGKVEQPKPMAATPPAIPTPPPAATPTPPPAATQPASAAVVEPPPPAAEPAPAAEGKVIGQEHTDSRVQLKAATDDCWVQVREMDGQLLLSRLLRKGDSYVVPNRPGLTLMVGNAGALEVLVDGKAAPSLGSSGQVRRDIKLDPEKLLGSN</sequence>
<comment type="caution">
    <text evidence="3">The sequence shown here is derived from an EMBL/GenBank/DDBJ whole genome shotgun (WGS) entry which is preliminary data.</text>
</comment>
<feature type="compositionally biased region" description="Basic and acidic residues" evidence="1">
    <location>
        <begin position="409"/>
        <end position="424"/>
    </location>
</feature>
<keyword evidence="4" id="KW-1185">Reference proteome</keyword>
<feature type="region of interest" description="Disordered" evidence="1">
    <location>
        <begin position="188"/>
        <end position="268"/>
    </location>
</feature>